<feature type="compositionally biased region" description="Polar residues" evidence="1">
    <location>
        <begin position="374"/>
        <end position="388"/>
    </location>
</feature>
<feature type="region of interest" description="Disordered" evidence="1">
    <location>
        <begin position="447"/>
        <end position="551"/>
    </location>
</feature>
<protein>
    <submittedName>
        <fullName evidence="2">Uncharacterized protein</fullName>
    </submittedName>
</protein>
<dbReference type="GeneID" id="68353606"/>
<evidence type="ECO:0000313" key="3">
    <source>
        <dbReference type="Proteomes" id="UP000824596"/>
    </source>
</evidence>
<reference evidence="2" key="1">
    <citation type="submission" date="2021-09" db="EMBL/GenBank/DDBJ databases">
        <title>A high-quality genome of the endoparasitic fungus Hirsutella rhossiliensis with a comparison of Hirsutella genomes reveals transposable elements contributing to genome size variation.</title>
        <authorList>
            <person name="Lin R."/>
            <person name="Jiao Y."/>
            <person name="Sun X."/>
            <person name="Ling J."/>
            <person name="Xie B."/>
            <person name="Cheng X."/>
        </authorList>
    </citation>
    <scope>NUCLEOTIDE SEQUENCE</scope>
    <source>
        <strain evidence="2">HR02</strain>
    </source>
</reference>
<feature type="region of interest" description="Disordered" evidence="1">
    <location>
        <begin position="60"/>
        <end position="79"/>
    </location>
</feature>
<feature type="compositionally biased region" description="Low complexity" evidence="1">
    <location>
        <begin position="496"/>
        <end position="509"/>
    </location>
</feature>
<proteinExistence type="predicted"/>
<feature type="region of interest" description="Disordered" evidence="1">
    <location>
        <begin position="264"/>
        <end position="291"/>
    </location>
</feature>
<feature type="compositionally biased region" description="Low complexity" evidence="1">
    <location>
        <begin position="466"/>
        <end position="488"/>
    </location>
</feature>
<keyword evidence="3" id="KW-1185">Reference proteome</keyword>
<comment type="caution">
    <text evidence="2">The sequence shown here is derived from an EMBL/GenBank/DDBJ whole genome shotgun (WGS) entry which is preliminary data.</text>
</comment>
<dbReference type="EMBL" id="JAIZPD010000004">
    <property type="protein sequence ID" value="KAH0964049.1"/>
    <property type="molecule type" value="Genomic_DNA"/>
</dbReference>
<accession>A0A9P8N164</accession>
<dbReference type="Proteomes" id="UP000824596">
    <property type="component" value="Unassembled WGS sequence"/>
</dbReference>
<sequence>MGNTPSSERLRKAPHKLSKPRPPSLAFDLAEDLSRESEGLSSPASTRYCHSYLAGSRRTTSYQHLPSPSHDGHSLYRQPSVASISPSAPCEPWRQPEPFDTVVWCQLHAPALGPSIPDVAGSDMRGRLIRTRSVVYPSGCAMQSLTRAYSFHSNAYSPCNPHVRDRRRYSTMDSVRSPDGYGGPLEMDFPLPHVDDTFGVFAQATDSNSPPSLQERAKSTSYVPMRRRSIYQTPGVATRAARDYPPLPTKPVIQISHLTPAVHTSGGSSIYSDDPASPISSNGPGLQERSVTPCDANYRQLGGIEFGTLRITNGSPIPSHAAHSDDWNEQLTPPPVNSSTQASFVIEESAWPLGDMVVANPDPGVEAGPKFHLGQTSPSHTSPNQNTPRKGHNSWLLDKDRKQVADTTPSPPTSPRPNEEITWSKGPSDAEFISPEALDVRTEIAANSQPNDNESPRPSSKSQHGSVGSDSGFVSSSTSSRQSSQRTLSKADSGYSSNFSLRSMRSNSSKSRRDAEKAKRASEPAPPKDQARQQFLAEDEDPYHLTNHQSMPLPRNAFALISRIN</sequence>
<evidence type="ECO:0000313" key="2">
    <source>
        <dbReference type="EMBL" id="KAH0964049.1"/>
    </source>
</evidence>
<feature type="compositionally biased region" description="Basic and acidic residues" evidence="1">
    <location>
        <begin position="511"/>
        <end position="522"/>
    </location>
</feature>
<feature type="region of interest" description="Disordered" evidence="1">
    <location>
        <begin position="315"/>
        <end position="340"/>
    </location>
</feature>
<organism evidence="2 3">
    <name type="scientific">Hirsutella rhossiliensis</name>
    <dbReference type="NCBI Taxonomy" id="111463"/>
    <lineage>
        <taxon>Eukaryota</taxon>
        <taxon>Fungi</taxon>
        <taxon>Dikarya</taxon>
        <taxon>Ascomycota</taxon>
        <taxon>Pezizomycotina</taxon>
        <taxon>Sordariomycetes</taxon>
        <taxon>Hypocreomycetidae</taxon>
        <taxon>Hypocreales</taxon>
        <taxon>Ophiocordycipitaceae</taxon>
        <taxon>Hirsutella</taxon>
    </lineage>
</organism>
<dbReference type="RefSeq" id="XP_044721562.1">
    <property type="nucleotide sequence ID" value="XM_044862948.1"/>
</dbReference>
<gene>
    <name evidence="2" type="ORF">HRG_04477</name>
</gene>
<dbReference type="AlphaFoldDB" id="A0A9P8N164"/>
<feature type="region of interest" description="Disordered" evidence="1">
    <location>
        <begin position="355"/>
        <end position="430"/>
    </location>
</feature>
<evidence type="ECO:0000256" key="1">
    <source>
        <dbReference type="SAM" id="MobiDB-lite"/>
    </source>
</evidence>
<name>A0A9P8N164_9HYPO</name>
<feature type="compositionally biased region" description="Polar residues" evidence="1">
    <location>
        <begin position="447"/>
        <end position="465"/>
    </location>
</feature>
<dbReference type="OrthoDB" id="5341904at2759"/>
<feature type="region of interest" description="Disordered" evidence="1">
    <location>
        <begin position="1"/>
        <end position="25"/>
    </location>
</feature>